<name>A0ABR1UJG6_9PEZI</name>
<accession>A0ABR1UJG6</accession>
<dbReference type="Proteomes" id="UP001446871">
    <property type="component" value="Unassembled WGS sequence"/>
</dbReference>
<gene>
    <name evidence="1" type="ORF">PG996_008987</name>
</gene>
<proteinExistence type="predicted"/>
<dbReference type="EMBL" id="JAQQWM010000006">
    <property type="protein sequence ID" value="KAK8059057.1"/>
    <property type="molecule type" value="Genomic_DNA"/>
</dbReference>
<sequence>MENSIVHGKSDASDFPEVGEDAVLVGDTELRRQEFDFGRVALGGGFADGPGLREVNKHCVSTE</sequence>
<evidence type="ECO:0000313" key="2">
    <source>
        <dbReference type="Proteomes" id="UP001446871"/>
    </source>
</evidence>
<evidence type="ECO:0000313" key="1">
    <source>
        <dbReference type="EMBL" id="KAK8059057.1"/>
    </source>
</evidence>
<organism evidence="1 2">
    <name type="scientific">Apiospora saccharicola</name>
    <dbReference type="NCBI Taxonomy" id="335842"/>
    <lineage>
        <taxon>Eukaryota</taxon>
        <taxon>Fungi</taxon>
        <taxon>Dikarya</taxon>
        <taxon>Ascomycota</taxon>
        <taxon>Pezizomycotina</taxon>
        <taxon>Sordariomycetes</taxon>
        <taxon>Xylariomycetidae</taxon>
        <taxon>Amphisphaeriales</taxon>
        <taxon>Apiosporaceae</taxon>
        <taxon>Apiospora</taxon>
    </lineage>
</organism>
<comment type="caution">
    <text evidence="1">The sequence shown here is derived from an EMBL/GenBank/DDBJ whole genome shotgun (WGS) entry which is preliminary data.</text>
</comment>
<protein>
    <submittedName>
        <fullName evidence="1">Uncharacterized protein</fullName>
    </submittedName>
</protein>
<keyword evidence="2" id="KW-1185">Reference proteome</keyword>
<reference evidence="1 2" key="1">
    <citation type="submission" date="2023-01" db="EMBL/GenBank/DDBJ databases">
        <title>Analysis of 21 Apiospora genomes using comparative genomics revels a genus with tremendous synthesis potential of carbohydrate active enzymes and secondary metabolites.</title>
        <authorList>
            <person name="Sorensen T."/>
        </authorList>
    </citation>
    <scope>NUCLEOTIDE SEQUENCE [LARGE SCALE GENOMIC DNA]</scope>
    <source>
        <strain evidence="1 2">CBS 83171</strain>
    </source>
</reference>